<proteinExistence type="predicted"/>
<dbReference type="InParanoid" id="A0A158P3B9"/>
<dbReference type="EMBL" id="ADTU01007441">
    <property type="status" value="NOT_ANNOTATED_CDS"/>
    <property type="molecule type" value="Genomic_DNA"/>
</dbReference>
<protein>
    <submittedName>
        <fullName evidence="3">Uncharacterized protein</fullName>
    </submittedName>
</protein>
<dbReference type="OrthoDB" id="7552654at2759"/>
<name>A0A158P3B9_ATTCE</name>
<feature type="transmembrane region" description="Helical" evidence="1">
    <location>
        <begin position="111"/>
        <end position="133"/>
    </location>
</feature>
<reference evidence="3" key="2">
    <citation type="submission" date="2016-04" db="UniProtKB">
        <authorList>
            <consortium name="EnsemblMetazoa"/>
        </authorList>
    </citation>
    <scope>IDENTIFICATION</scope>
</reference>
<feature type="signal peptide" evidence="2">
    <location>
        <begin position="1"/>
        <end position="21"/>
    </location>
</feature>
<keyword evidence="1" id="KW-0472">Membrane</keyword>
<keyword evidence="1" id="KW-0812">Transmembrane</keyword>
<keyword evidence="1" id="KW-1133">Transmembrane helix</keyword>
<keyword evidence="2" id="KW-0732">Signal</keyword>
<dbReference type="Proteomes" id="UP000005205">
    <property type="component" value="Unassembled WGS sequence"/>
</dbReference>
<feature type="chain" id="PRO_5007629946" evidence="2">
    <location>
        <begin position="22"/>
        <end position="184"/>
    </location>
</feature>
<accession>A0A158P3B9</accession>
<dbReference type="AlphaFoldDB" id="A0A158P3B9"/>
<reference evidence="4" key="1">
    <citation type="journal article" date="2011" name="PLoS Genet.">
        <title>The genome sequence of the leaf-cutter ant Atta cephalotes reveals insights into its obligate symbiotic lifestyle.</title>
        <authorList>
            <person name="Suen G."/>
            <person name="Teiling C."/>
            <person name="Li L."/>
            <person name="Holt C."/>
            <person name="Abouheif E."/>
            <person name="Bornberg-Bauer E."/>
            <person name="Bouffard P."/>
            <person name="Caldera E.J."/>
            <person name="Cash E."/>
            <person name="Cavanaugh A."/>
            <person name="Denas O."/>
            <person name="Elhaik E."/>
            <person name="Fave M.J."/>
            <person name="Gadau J."/>
            <person name="Gibson J.D."/>
            <person name="Graur D."/>
            <person name="Grubbs K.J."/>
            <person name="Hagen D.E."/>
            <person name="Harkins T.T."/>
            <person name="Helmkampf M."/>
            <person name="Hu H."/>
            <person name="Johnson B.R."/>
            <person name="Kim J."/>
            <person name="Marsh S.E."/>
            <person name="Moeller J.A."/>
            <person name="Munoz-Torres M.C."/>
            <person name="Murphy M.C."/>
            <person name="Naughton M.C."/>
            <person name="Nigam S."/>
            <person name="Overson R."/>
            <person name="Rajakumar R."/>
            <person name="Reese J.T."/>
            <person name="Scott J.J."/>
            <person name="Smith C.R."/>
            <person name="Tao S."/>
            <person name="Tsutsui N.D."/>
            <person name="Viljakainen L."/>
            <person name="Wissler L."/>
            <person name="Yandell M.D."/>
            <person name="Zimmer F."/>
            <person name="Taylor J."/>
            <person name="Slater S.C."/>
            <person name="Clifton S.W."/>
            <person name="Warren W.C."/>
            <person name="Elsik C.G."/>
            <person name="Smith C.D."/>
            <person name="Weinstock G.M."/>
            <person name="Gerardo N.M."/>
            <person name="Currie C.R."/>
        </authorList>
    </citation>
    <scope>NUCLEOTIDE SEQUENCE [LARGE SCALE GENOMIC DNA]</scope>
</reference>
<evidence type="ECO:0000313" key="4">
    <source>
        <dbReference type="Proteomes" id="UP000005205"/>
    </source>
</evidence>
<evidence type="ECO:0000256" key="1">
    <source>
        <dbReference type="SAM" id="Phobius"/>
    </source>
</evidence>
<evidence type="ECO:0000256" key="2">
    <source>
        <dbReference type="SAM" id="SignalP"/>
    </source>
</evidence>
<dbReference type="EnsemblMetazoa" id="XM_012208887.1">
    <property type="protein sequence ID" value="XP_012064277.1"/>
    <property type="gene ID" value="LOC105627608"/>
</dbReference>
<organism evidence="3 4">
    <name type="scientific">Atta cephalotes</name>
    <name type="common">Leafcutter ant</name>
    <dbReference type="NCBI Taxonomy" id="12957"/>
    <lineage>
        <taxon>Eukaryota</taxon>
        <taxon>Metazoa</taxon>
        <taxon>Ecdysozoa</taxon>
        <taxon>Arthropoda</taxon>
        <taxon>Hexapoda</taxon>
        <taxon>Insecta</taxon>
        <taxon>Pterygota</taxon>
        <taxon>Neoptera</taxon>
        <taxon>Endopterygota</taxon>
        <taxon>Hymenoptera</taxon>
        <taxon>Apocrita</taxon>
        <taxon>Aculeata</taxon>
        <taxon>Formicoidea</taxon>
        <taxon>Formicidae</taxon>
        <taxon>Myrmicinae</taxon>
        <taxon>Atta</taxon>
    </lineage>
</organism>
<dbReference type="KEGG" id="acep:105627608"/>
<keyword evidence="4" id="KW-1185">Reference proteome</keyword>
<sequence>MEFPAVIICLLALACVRNTMSYVSRQTRQVSTTQAAPAIPAVPNTNYNNTQLPYSYPTYPIYSSNVNQIGQPAAPVTNVPQTVTTTSSPDNSTSLLDTSVSKSFLQHIRTYGIYVLQVLMTVFLGASLINYICLQWSICDNVFGENNFWKNNKARRLNRSYATSNYLDDISSAVFKAIDYYNKQ</sequence>
<evidence type="ECO:0000313" key="3">
    <source>
        <dbReference type="EnsemblMetazoa" id="XP_012064277.1"/>
    </source>
</evidence>
<gene>
    <name evidence="3" type="primary">105627608</name>
</gene>